<evidence type="ECO:0000256" key="1">
    <source>
        <dbReference type="SAM" id="MobiDB-lite"/>
    </source>
</evidence>
<feature type="region of interest" description="Disordered" evidence="1">
    <location>
        <begin position="1"/>
        <end position="37"/>
    </location>
</feature>
<accession>A0A8H7ZBD1</accession>
<reference evidence="2 3" key="1">
    <citation type="submission" date="2020-12" db="EMBL/GenBank/DDBJ databases">
        <title>Effect of drift, selection, and recombination on the evolution of hybrid genomes in Candida yeast pathogens.</title>
        <authorList>
            <person name="Mixao V."/>
            <person name="Ksiezopolska E."/>
            <person name="Saus E."/>
            <person name="Boekhout T."/>
            <person name="Gacser A."/>
            <person name="Gabaldon T."/>
        </authorList>
    </citation>
    <scope>NUCLEOTIDE SEQUENCE [LARGE SCALE GENOMIC DNA]</scope>
    <source>
        <strain evidence="2 3">BP57</strain>
    </source>
</reference>
<name>A0A8H7ZBD1_9ASCO</name>
<sequence length="199" mass="22313">MASSNPNQSVPPTAPPPPPPPPDATKATSSTTKPTPHTNILHQAKQTQQQDLKQSATYIKQLHTITNLLISSNSNPDPLTTKSNLLDKITTIHQLNDSIDHQLNDEISRNFYNMMKMKRKVMKLNSSCMRKFDSMNETVHVADRGSEVSLEDDVIHDQQASNGNGKSEVARLSLQKRCELIDQDLRILEHTLKLINERS</sequence>
<protein>
    <submittedName>
        <fullName evidence="2">Uncharacterized protein</fullName>
    </submittedName>
</protein>
<organism evidence="2 3">
    <name type="scientific">Candida metapsilosis</name>
    <dbReference type="NCBI Taxonomy" id="273372"/>
    <lineage>
        <taxon>Eukaryota</taxon>
        <taxon>Fungi</taxon>
        <taxon>Dikarya</taxon>
        <taxon>Ascomycota</taxon>
        <taxon>Saccharomycotina</taxon>
        <taxon>Pichiomycetes</taxon>
        <taxon>Debaryomycetaceae</taxon>
        <taxon>Candida/Lodderomyces clade</taxon>
        <taxon>Candida</taxon>
    </lineage>
</organism>
<evidence type="ECO:0000313" key="3">
    <source>
        <dbReference type="Proteomes" id="UP000669133"/>
    </source>
</evidence>
<dbReference type="OrthoDB" id="4081497at2759"/>
<proteinExistence type="predicted"/>
<feature type="compositionally biased region" description="Pro residues" evidence="1">
    <location>
        <begin position="12"/>
        <end position="23"/>
    </location>
</feature>
<dbReference type="EMBL" id="JAEOAQ010000007">
    <property type="protein sequence ID" value="KAG5417384.1"/>
    <property type="molecule type" value="Genomic_DNA"/>
</dbReference>
<evidence type="ECO:0000313" key="2">
    <source>
        <dbReference type="EMBL" id="KAG5417384.1"/>
    </source>
</evidence>
<keyword evidence="3" id="KW-1185">Reference proteome</keyword>
<dbReference type="Proteomes" id="UP000669133">
    <property type="component" value="Unassembled WGS sequence"/>
</dbReference>
<dbReference type="GeneID" id="93653646"/>
<dbReference type="AlphaFoldDB" id="A0A8H7ZBD1"/>
<gene>
    <name evidence="2" type="ORF">I9W82_005017</name>
</gene>
<comment type="caution">
    <text evidence="2">The sequence shown here is derived from an EMBL/GenBank/DDBJ whole genome shotgun (WGS) entry which is preliminary data.</text>
</comment>
<dbReference type="RefSeq" id="XP_067546500.1">
    <property type="nucleotide sequence ID" value="XM_067694151.1"/>
</dbReference>
<feature type="compositionally biased region" description="Low complexity" evidence="1">
    <location>
        <begin position="24"/>
        <end position="36"/>
    </location>
</feature>
<feature type="compositionally biased region" description="Polar residues" evidence="1">
    <location>
        <begin position="1"/>
        <end position="10"/>
    </location>
</feature>